<dbReference type="FunCoup" id="A0A165F4X3">
    <property type="interactions" value="8"/>
</dbReference>
<dbReference type="InterPro" id="IPR055323">
    <property type="entry name" value="C57A10.07/YOR238W"/>
</dbReference>
<dbReference type="EMBL" id="KV423981">
    <property type="protein sequence ID" value="KZT56192.1"/>
    <property type="molecule type" value="Genomic_DNA"/>
</dbReference>
<dbReference type="GO" id="GO:0005737">
    <property type="term" value="C:cytoplasm"/>
    <property type="evidence" value="ECO:0007669"/>
    <property type="project" value="TreeGrafter"/>
</dbReference>
<dbReference type="OrthoDB" id="4347at2759"/>
<gene>
    <name evidence="2" type="ORF">CALCODRAFT_436109</name>
</gene>
<keyword evidence="1" id="KW-1133">Transmembrane helix</keyword>
<proteinExistence type="predicted"/>
<reference evidence="2 3" key="1">
    <citation type="journal article" date="2016" name="Mol. Biol. Evol.">
        <title>Comparative Genomics of Early-Diverging Mushroom-Forming Fungi Provides Insights into the Origins of Lignocellulose Decay Capabilities.</title>
        <authorList>
            <person name="Nagy L.G."/>
            <person name="Riley R."/>
            <person name="Tritt A."/>
            <person name="Adam C."/>
            <person name="Daum C."/>
            <person name="Floudas D."/>
            <person name="Sun H."/>
            <person name="Yadav J.S."/>
            <person name="Pangilinan J."/>
            <person name="Larsson K.H."/>
            <person name="Matsuura K."/>
            <person name="Barry K."/>
            <person name="Labutti K."/>
            <person name="Kuo R."/>
            <person name="Ohm R.A."/>
            <person name="Bhattacharya S.S."/>
            <person name="Shirouzu T."/>
            <person name="Yoshinaga Y."/>
            <person name="Martin F.M."/>
            <person name="Grigoriev I.V."/>
            <person name="Hibbett D.S."/>
        </authorList>
    </citation>
    <scope>NUCLEOTIDE SEQUENCE [LARGE SCALE GENOMIC DNA]</scope>
    <source>
        <strain evidence="2 3">HHB12733</strain>
    </source>
</reference>
<keyword evidence="3" id="KW-1185">Reference proteome</keyword>
<protein>
    <recommendedName>
        <fullName evidence="4">DUF218 domain-containing protein</fullName>
    </recommendedName>
</protein>
<dbReference type="PANTHER" id="PTHR28110">
    <property type="entry name" value="TRANSMEMBRANE PROTEIN"/>
    <property type="match status" value="1"/>
</dbReference>
<feature type="transmembrane region" description="Helical" evidence="1">
    <location>
        <begin position="37"/>
        <end position="58"/>
    </location>
</feature>
<dbReference type="PANTHER" id="PTHR28110:SF1">
    <property type="entry name" value="TRANSMEMBRANE PROTEIN"/>
    <property type="match status" value="1"/>
</dbReference>
<keyword evidence="1" id="KW-0812">Transmembrane</keyword>
<evidence type="ECO:0000313" key="2">
    <source>
        <dbReference type="EMBL" id="KZT56192.1"/>
    </source>
</evidence>
<dbReference type="AlphaFoldDB" id="A0A165F4X3"/>
<sequence>MLPTHLNRGRRPFAAQYVNPLSQPMGRLRQRSRFTNLAILLLAAFTGLSLLLNIRYFLVSMHDHHEDTRPVLEVVTRPADLTSLTHLIIVAGHAVWTGCFPEKRGDESDWILEAAQKATASASVKAFWSHIVKGAEQLLADESSLLVFSGGRTRALTPQWSEASSYLALGIESNVFQSNFQPHPRVTTEDYSLDSFENLLFSVARFREVVGRYPKKITVVGFGMKEPRFTELHRKAIRWPLQPETWNYIGVDLDGGGRDMAVDGERKYGYMPFTKDLYGCHSSLLDKRKRRNPHSRYHPFHSSAPELRHLLEWCPPDGVEPFRGPLPWDIHGEYLED</sequence>
<accession>A0A165F4X3</accession>
<evidence type="ECO:0000313" key="3">
    <source>
        <dbReference type="Proteomes" id="UP000076842"/>
    </source>
</evidence>
<dbReference type="STRING" id="1353952.A0A165F4X3"/>
<organism evidence="2 3">
    <name type="scientific">Calocera cornea HHB12733</name>
    <dbReference type="NCBI Taxonomy" id="1353952"/>
    <lineage>
        <taxon>Eukaryota</taxon>
        <taxon>Fungi</taxon>
        <taxon>Dikarya</taxon>
        <taxon>Basidiomycota</taxon>
        <taxon>Agaricomycotina</taxon>
        <taxon>Dacrymycetes</taxon>
        <taxon>Dacrymycetales</taxon>
        <taxon>Dacrymycetaceae</taxon>
        <taxon>Calocera</taxon>
    </lineage>
</organism>
<evidence type="ECO:0008006" key="4">
    <source>
        <dbReference type="Google" id="ProtNLM"/>
    </source>
</evidence>
<dbReference type="Proteomes" id="UP000076842">
    <property type="component" value="Unassembled WGS sequence"/>
</dbReference>
<evidence type="ECO:0000256" key="1">
    <source>
        <dbReference type="SAM" id="Phobius"/>
    </source>
</evidence>
<keyword evidence="1" id="KW-0472">Membrane</keyword>
<name>A0A165F4X3_9BASI</name>
<dbReference type="InParanoid" id="A0A165F4X3"/>